<dbReference type="Proteomes" id="UP000053660">
    <property type="component" value="Unassembled WGS sequence"/>
</dbReference>
<keyword evidence="2" id="KW-1185">Reference proteome</keyword>
<dbReference type="EMBL" id="KN571550">
    <property type="protein sequence ID" value="KHJ83839.1"/>
    <property type="molecule type" value="Genomic_DNA"/>
</dbReference>
<accession>A0A0B1SFY3</accession>
<dbReference type="AlphaFoldDB" id="A0A0B1SFY3"/>
<evidence type="ECO:0000313" key="1">
    <source>
        <dbReference type="EMBL" id="KHJ83839.1"/>
    </source>
</evidence>
<evidence type="ECO:0000313" key="2">
    <source>
        <dbReference type="Proteomes" id="UP000053660"/>
    </source>
</evidence>
<protein>
    <submittedName>
        <fullName evidence="1">Uncharacterized protein</fullName>
    </submittedName>
</protein>
<gene>
    <name evidence="1" type="ORF">OESDEN_16457</name>
</gene>
<organism evidence="1 2">
    <name type="scientific">Oesophagostomum dentatum</name>
    <name type="common">Nodular worm</name>
    <dbReference type="NCBI Taxonomy" id="61180"/>
    <lineage>
        <taxon>Eukaryota</taxon>
        <taxon>Metazoa</taxon>
        <taxon>Ecdysozoa</taxon>
        <taxon>Nematoda</taxon>
        <taxon>Chromadorea</taxon>
        <taxon>Rhabditida</taxon>
        <taxon>Rhabditina</taxon>
        <taxon>Rhabditomorpha</taxon>
        <taxon>Strongyloidea</taxon>
        <taxon>Strongylidae</taxon>
        <taxon>Oesophagostomum</taxon>
    </lineage>
</organism>
<proteinExistence type="predicted"/>
<sequence>MLCIDANIIAFLQSRHKEKSGEKKLIPLTVSVSPAVWDVLETEENIINEAVTKIDIPEFSGEVARSRKIPHLGWSS</sequence>
<dbReference type="OrthoDB" id="5856263at2759"/>
<reference evidence="1 2" key="1">
    <citation type="submission" date="2014-03" db="EMBL/GenBank/DDBJ databases">
        <title>Draft genome of the hookworm Oesophagostomum dentatum.</title>
        <authorList>
            <person name="Mitreva M."/>
        </authorList>
    </citation>
    <scope>NUCLEOTIDE SEQUENCE [LARGE SCALE GENOMIC DNA]</scope>
    <source>
        <strain evidence="1 2">OD-Hann</strain>
    </source>
</reference>
<name>A0A0B1SFY3_OESDE</name>